<dbReference type="Gene3D" id="3.40.50.150">
    <property type="entry name" value="Vaccinia Virus protein VP39"/>
    <property type="match status" value="1"/>
</dbReference>
<keyword evidence="1" id="KW-0597">Phosphoprotein</keyword>
<accession>A0A2U2BTD9</accession>
<evidence type="ECO:0000256" key="4">
    <source>
        <dbReference type="ARBA" id="ARBA00022691"/>
    </source>
</evidence>
<dbReference type="PANTHER" id="PTHR32183:SF6">
    <property type="entry name" value="CYSTEINE SULFINATE DESULFINASE_CYSTEINE DESULFURASE AND RELATED ENZYMES"/>
    <property type="match status" value="1"/>
</dbReference>
<dbReference type="GO" id="GO:0008757">
    <property type="term" value="F:S-adenosylmethionine-dependent methyltransferase activity"/>
    <property type="evidence" value="ECO:0007669"/>
    <property type="project" value="InterPro"/>
</dbReference>
<dbReference type="OrthoDB" id="189743at2"/>
<evidence type="ECO:0000313" key="5">
    <source>
        <dbReference type="EMBL" id="PWE17274.1"/>
    </source>
</evidence>
<comment type="caution">
    <text evidence="5">The sequence shown here is derived from an EMBL/GenBank/DDBJ whole genome shotgun (WGS) entry which is preliminary data.</text>
</comment>
<sequence>MAETEREEGRTGVDWEQRFRDDHAPWERKRLHPAFEMWRDAGLFPAGASVFLPGCGRSPEPLAFAKLGLKVTCLDVAPTALAWQRAQFEAAGLTAEFVEADGLAWRPETPFDLYYEQTFLCAISPTLRADYERAAYEQLRAGGKLLALFMQKKERGGPPYGCDMEDMGALFSADRWDWPDGEFPEVPHPDLADLRELAAVLVRR</sequence>
<protein>
    <submittedName>
        <fullName evidence="5">Thiopurine S-methyltransferase</fullName>
    </submittedName>
</protein>
<dbReference type="AlphaFoldDB" id="A0A2U2BTD9"/>
<dbReference type="PANTHER" id="PTHR32183">
    <property type="match status" value="1"/>
</dbReference>
<dbReference type="InterPro" id="IPR008854">
    <property type="entry name" value="TPMT"/>
</dbReference>
<dbReference type="PROSITE" id="PS51585">
    <property type="entry name" value="SAM_MT_TPMT"/>
    <property type="match status" value="1"/>
</dbReference>
<proteinExistence type="predicted"/>
<keyword evidence="2 5" id="KW-0489">Methyltransferase</keyword>
<dbReference type="InterPro" id="IPR029063">
    <property type="entry name" value="SAM-dependent_MTases_sf"/>
</dbReference>
<evidence type="ECO:0000313" key="6">
    <source>
        <dbReference type="Proteomes" id="UP000245168"/>
    </source>
</evidence>
<keyword evidence="4" id="KW-0949">S-adenosyl-L-methionine</keyword>
<keyword evidence="3 5" id="KW-0808">Transferase</keyword>
<dbReference type="GO" id="GO:0032259">
    <property type="term" value="P:methylation"/>
    <property type="evidence" value="ECO:0007669"/>
    <property type="project" value="UniProtKB-KW"/>
</dbReference>
<dbReference type="Pfam" id="PF05724">
    <property type="entry name" value="TPMT"/>
    <property type="match status" value="1"/>
</dbReference>
<gene>
    <name evidence="5" type="ORF">DDZ18_06185</name>
</gene>
<dbReference type="EMBL" id="QEXV01000003">
    <property type="protein sequence ID" value="PWE17274.1"/>
    <property type="molecule type" value="Genomic_DNA"/>
</dbReference>
<evidence type="ECO:0000256" key="3">
    <source>
        <dbReference type="ARBA" id="ARBA00022679"/>
    </source>
</evidence>
<name>A0A2U2BTD9_9PROT</name>
<evidence type="ECO:0000256" key="2">
    <source>
        <dbReference type="ARBA" id="ARBA00022603"/>
    </source>
</evidence>
<dbReference type="RefSeq" id="WP_109252505.1">
    <property type="nucleotide sequence ID" value="NZ_QEXV01000003.1"/>
</dbReference>
<evidence type="ECO:0000256" key="1">
    <source>
        <dbReference type="ARBA" id="ARBA00022553"/>
    </source>
</evidence>
<dbReference type="SUPFAM" id="SSF53335">
    <property type="entry name" value="S-adenosyl-L-methionine-dependent methyltransferases"/>
    <property type="match status" value="1"/>
</dbReference>
<keyword evidence="6" id="KW-1185">Reference proteome</keyword>
<organism evidence="5 6">
    <name type="scientific">Marinicauda salina</name>
    <dbReference type="NCBI Taxonomy" id="2135793"/>
    <lineage>
        <taxon>Bacteria</taxon>
        <taxon>Pseudomonadati</taxon>
        <taxon>Pseudomonadota</taxon>
        <taxon>Alphaproteobacteria</taxon>
        <taxon>Maricaulales</taxon>
        <taxon>Maricaulaceae</taxon>
        <taxon>Marinicauda</taxon>
    </lineage>
</organism>
<reference evidence="6" key="1">
    <citation type="submission" date="2018-05" db="EMBL/GenBank/DDBJ databases">
        <authorList>
            <person name="Liu B.-T."/>
        </authorList>
    </citation>
    <scope>NUCLEOTIDE SEQUENCE [LARGE SCALE GENOMIC DNA]</scope>
    <source>
        <strain evidence="6">WD6-1</strain>
    </source>
</reference>
<dbReference type="Proteomes" id="UP000245168">
    <property type="component" value="Unassembled WGS sequence"/>
</dbReference>